<dbReference type="GO" id="GO:0016810">
    <property type="term" value="F:hydrolase activity, acting on carbon-nitrogen (but not peptide) bonds"/>
    <property type="evidence" value="ECO:0007669"/>
    <property type="project" value="InterPro"/>
</dbReference>
<proteinExistence type="predicted"/>
<dbReference type="Gene3D" id="2.30.40.10">
    <property type="entry name" value="Urease, subunit C, domain 1"/>
    <property type="match status" value="1"/>
</dbReference>
<dbReference type="SUPFAM" id="SSF51556">
    <property type="entry name" value="Metallo-dependent hydrolases"/>
    <property type="match status" value="1"/>
</dbReference>
<dbReference type="Pfam" id="PF07969">
    <property type="entry name" value="Amidohydro_3"/>
    <property type="match status" value="1"/>
</dbReference>
<dbReference type="AlphaFoldDB" id="A0A412FW56"/>
<reference evidence="2 3" key="1">
    <citation type="submission" date="2018-08" db="EMBL/GenBank/DDBJ databases">
        <title>A genome reference for cultivated species of the human gut microbiota.</title>
        <authorList>
            <person name="Zou Y."/>
            <person name="Xue W."/>
            <person name="Luo G."/>
        </authorList>
    </citation>
    <scope>NUCLEOTIDE SEQUENCE [LARGE SCALE GENOMIC DNA]</scope>
    <source>
        <strain evidence="2 3">AF24-29</strain>
    </source>
</reference>
<dbReference type="InterPro" id="IPR033932">
    <property type="entry name" value="YtcJ-like"/>
</dbReference>
<dbReference type="EMBL" id="QRUP01000015">
    <property type="protein sequence ID" value="RGR72398.1"/>
    <property type="molecule type" value="Genomic_DNA"/>
</dbReference>
<organism evidence="2 3">
    <name type="scientific">Holdemania filiformis</name>
    <dbReference type="NCBI Taxonomy" id="61171"/>
    <lineage>
        <taxon>Bacteria</taxon>
        <taxon>Bacillati</taxon>
        <taxon>Bacillota</taxon>
        <taxon>Erysipelotrichia</taxon>
        <taxon>Erysipelotrichales</taxon>
        <taxon>Erysipelotrichaceae</taxon>
        <taxon>Holdemania</taxon>
    </lineage>
</organism>
<dbReference type="GeneID" id="83016144"/>
<dbReference type="RefSeq" id="WP_117895444.1">
    <property type="nucleotide sequence ID" value="NZ_CABJCV010000015.1"/>
</dbReference>
<evidence type="ECO:0000259" key="1">
    <source>
        <dbReference type="Pfam" id="PF07969"/>
    </source>
</evidence>
<accession>A0A412FW56</accession>
<dbReference type="Proteomes" id="UP000284178">
    <property type="component" value="Unassembled WGS sequence"/>
</dbReference>
<comment type="caution">
    <text evidence="2">The sequence shown here is derived from an EMBL/GenBank/DDBJ whole genome shotgun (WGS) entry which is preliminary data.</text>
</comment>
<dbReference type="InterPro" id="IPR032466">
    <property type="entry name" value="Metal_Hydrolase"/>
</dbReference>
<dbReference type="Gene3D" id="3.20.20.140">
    <property type="entry name" value="Metal-dependent hydrolases"/>
    <property type="match status" value="1"/>
</dbReference>
<protein>
    <submittedName>
        <fullName evidence="2">Amidohydrolase</fullName>
    </submittedName>
</protein>
<dbReference type="CDD" id="cd01300">
    <property type="entry name" value="YtcJ_like"/>
    <property type="match status" value="1"/>
</dbReference>
<keyword evidence="2" id="KW-0378">Hydrolase</keyword>
<keyword evidence="3" id="KW-1185">Reference proteome</keyword>
<evidence type="ECO:0000313" key="2">
    <source>
        <dbReference type="EMBL" id="RGR72398.1"/>
    </source>
</evidence>
<dbReference type="SUPFAM" id="SSF51338">
    <property type="entry name" value="Composite domain of metallo-dependent hydrolases"/>
    <property type="match status" value="1"/>
</dbReference>
<gene>
    <name evidence="2" type="ORF">DWY25_12140</name>
</gene>
<dbReference type="Gene3D" id="3.10.310.70">
    <property type="match status" value="1"/>
</dbReference>
<dbReference type="PANTHER" id="PTHR22642:SF2">
    <property type="entry name" value="PROTEIN LONG AFTER FAR-RED 3"/>
    <property type="match status" value="1"/>
</dbReference>
<dbReference type="InterPro" id="IPR013108">
    <property type="entry name" value="Amidohydro_3"/>
</dbReference>
<feature type="domain" description="Amidohydrolase 3" evidence="1">
    <location>
        <begin position="52"/>
        <end position="532"/>
    </location>
</feature>
<dbReference type="InterPro" id="IPR011059">
    <property type="entry name" value="Metal-dep_hydrolase_composite"/>
</dbReference>
<evidence type="ECO:0000313" key="3">
    <source>
        <dbReference type="Proteomes" id="UP000284178"/>
    </source>
</evidence>
<name>A0A412FW56_9FIRM</name>
<dbReference type="PANTHER" id="PTHR22642">
    <property type="entry name" value="IMIDAZOLONEPROPIONASE"/>
    <property type="match status" value="1"/>
</dbReference>
<sequence>MAVLYKNGVMVTMNGDQTAETLIEKDGRIAMVGSLAQARIWQKAHPQEKLEERDLAGHALLPGFIDPHSHITALAQTVNLVHFDDVSSIGELQRKIKDFIGERQLPEGTWVQGFGYDHNFLTEKRHPTRAELDAVSESHPILIAHASGHMGVVNSAALKQLGIDASTPDPEGGKIGREAGSQKPNGYLEETAFTLLSRGFAAPDLDQLLDQLDQAQEKYLSYGITTVQDGITKRPDWAVLQAMAERKRLKVDVVSYVDLKDNEALIGEHPEYAQGYQNRLRIGGVKIFLDGSPQGRTAWMSEPYLGADSQYCGYPVYTDDQVDAFIDEAMGHHWQLLTHCNGDAAAEQLIRCTQRQQARHPEAAALRPVMIHAQLVRRDQLPRMKALNMTASFFTAHCWYWGDIHLRNFGQPRGGNISPMRWAIDEGLNVTMHQDTPVIMPNMLESVECACRRVTKGGQALNPELRITPLEALQAVTINAAWQYHEEDRKGSLEEGKLADLVILEKNPLSCPAEEIGSIAVLETIKEGVSVYTRK</sequence>